<organism evidence="2 3">
    <name type="scientific">Dankookia rubra</name>
    <dbReference type="NCBI Taxonomy" id="1442381"/>
    <lineage>
        <taxon>Bacteria</taxon>
        <taxon>Pseudomonadati</taxon>
        <taxon>Pseudomonadota</taxon>
        <taxon>Alphaproteobacteria</taxon>
        <taxon>Acetobacterales</taxon>
        <taxon>Roseomonadaceae</taxon>
        <taxon>Dankookia</taxon>
    </lineage>
</organism>
<dbReference type="AlphaFoldDB" id="A0A4V3AA86"/>
<dbReference type="InterPro" id="IPR005064">
    <property type="entry name" value="BUG"/>
</dbReference>
<dbReference type="PIRSF" id="PIRSF017082">
    <property type="entry name" value="YflP"/>
    <property type="match status" value="1"/>
</dbReference>
<dbReference type="Gene3D" id="3.40.190.10">
    <property type="entry name" value="Periplasmic binding protein-like II"/>
    <property type="match status" value="1"/>
</dbReference>
<comment type="similarity">
    <text evidence="1">Belongs to the UPF0065 (bug) family.</text>
</comment>
<dbReference type="EMBL" id="SMSJ01000015">
    <property type="protein sequence ID" value="TDH62075.1"/>
    <property type="molecule type" value="Genomic_DNA"/>
</dbReference>
<comment type="caution">
    <text evidence="2">The sequence shown here is derived from an EMBL/GenBank/DDBJ whole genome shotgun (WGS) entry which is preliminary data.</text>
</comment>
<dbReference type="PANTHER" id="PTHR42928">
    <property type="entry name" value="TRICARBOXYLATE-BINDING PROTEIN"/>
    <property type="match status" value="1"/>
</dbReference>
<evidence type="ECO:0000256" key="1">
    <source>
        <dbReference type="ARBA" id="ARBA00006987"/>
    </source>
</evidence>
<sequence>MIEASKNGFGRRALSALLAPALPGPRAARAQAWPDRPIRLIYPFGGGAPTEVLARMVAEQMRLALGVPVVFDNRPGAGGLIAAEAVARAPKDGLTLGWLTSSILTINPHIYPSLPYRPEDFAPLSVTYRGPLVLAAARTLPGGDLRGTVATLRTQRGLAYATAGIATSPHLMMEMFQSEMGVELVHLPFRGEQPIVTELLAGRVPLFAGSLATLLPHLDSGTFRVLAISTPERLAAAPGIPTFVEQGVSGFVWRYWHGMVAPVGTPEPMLQRLSEVLTPAIRSEAVQARAMADMQVEPTTREEFAALIGRDLDTYGRLIRSRGITLN</sequence>
<evidence type="ECO:0000313" key="2">
    <source>
        <dbReference type="EMBL" id="TDH62075.1"/>
    </source>
</evidence>
<dbReference type="InterPro" id="IPR042100">
    <property type="entry name" value="Bug_dom1"/>
</dbReference>
<accession>A0A4V3AA86</accession>
<proteinExistence type="inferred from homology"/>
<dbReference type="CDD" id="cd07012">
    <property type="entry name" value="PBP2_Bug_TTT"/>
    <property type="match status" value="1"/>
</dbReference>
<keyword evidence="3" id="KW-1185">Reference proteome</keyword>
<reference evidence="2 3" key="1">
    <citation type="journal article" date="2016" name="J. Microbiol.">
        <title>Dankookia rubra gen. nov., sp. nov., an alphaproteobacterium isolated from sediment of a shallow stream.</title>
        <authorList>
            <person name="Kim W.H."/>
            <person name="Kim D.H."/>
            <person name="Kang K."/>
            <person name="Ahn T.Y."/>
        </authorList>
    </citation>
    <scope>NUCLEOTIDE SEQUENCE [LARGE SCALE GENOMIC DNA]</scope>
    <source>
        <strain evidence="2 3">JCM30602</strain>
    </source>
</reference>
<dbReference type="Pfam" id="PF03401">
    <property type="entry name" value="TctC"/>
    <property type="match status" value="1"/>
</dbReference>
<name>A0A4V3AA86_9PROT</name>
<evidence type="ECO:0000313" key="3">
    <source>
        <dbReference type="Proteomes" id="UP000295096"/>
    </source>
</evidence>
<dbReference type="Gene3D" id="3.40.190.150">
    <property type="entry name" value="Bordetella uptake gene, domain 1"/>
    <property type="match status" value="1"/>
</dbReference>
<protein>
    <submittedName>
        <fullName evidence="2">Tripartite tricarboxylate transporter substrate binding protein</fullName>
    </submittedName>
</protein>
<dbReference type="Proteomes" id="UP000295096">
    <property type="component" value="Unassembled WGS sequence"/>
</dbReference>
<dbReference type="OrthoDB" id="7273167at2"/>
<dbReference type="PANTHER" id="PTHR42928:SF5">
    <property type="entry name" value="BLR1237 PROTEIN"/>
    <property type="match status" value="1"/>
</dbReference>
<gene>
    <name evidence="2" type="ORF">E2C06_14020</name>
</gene>